<feature type="binding site" evidence="8">
    <location>
        <begin position="15"/>
        <end position="17"/>
    </location>
    <ligand>
        <name>shikimate</name>
        <dbReference type="ChEBI" id="CHEBI:36208"/>
    </ligand>
</feature>
<dbReference type="PANTHER" id="PTHR21089:SF1">
    <property type="entry name" value="BIFUNCTIONAL 3-DEHYDROQUINATE DEHYDRATASE_SHIKIMATE DEHYDROGENASE, CHLOROPLASTIC"/>
    <property type="match status" value="1"/>
</dbReference>
<keyword evidence="4 8" id="KW-0521">NADP</keyword>
<dbReference type="OrthoDB" id="9792692at2"/>
<organism evidence="11 12">
    <name type="scientific">Devosia soli</name>
    <dbReference type="NCBI Taxonomy" id="361041"/>
    <lineage>
        <taxon>Bacteria</taxon>
        <taxon>Pseudomonadati</taxon>
        <taxon>Pseudomonadota</taxon>
        <taxon>Alphaproteobacteria</taxon>
        <taxon>Hyphomicrobiales</taxon>
        <taxon>Devosiaceae</taxon>
        <taxon>Devosia</taxon>
    </lineage>
</organism>
<keyword evidence="5 8" id="KW-0560">Oxidoreductase</keyword>
<feature type="active site" description="Proton acceptor" evidence="8">
    <location>
        <position position="66"/>
    </location>
</feature>
<comment type="pathway">
    <text evidence="1 8">Metabolic intermediate biosynthesis; chorismate biosynthesis; chorismate from D-erythrose 4-phosphate and phosphoenolpyruvate: step 4/7.</text>
</comment>
<keyword evidence="3 8" id="KW-0028">Amino-acid biosynthesis</keyword>
<evidence type="ECO:0000256" key="5">
    <source>
        <dbReference type="ARBA" id="ARBA00023002"/>
    </source>
</evidence>
<reference evidence="11 12" key="1">
    <citation type="submission" date="2015-03" db="EMBL/GenBank/DDBJ databases">
        <authorList>
            <person name="Hassan Y.I."/>
            <person name="Lepp D."/>
            <person name="Zhou T."/>
        </authorList>
    </citation>
    <scope>NUCLEOTIDE SEQUENCE [LARGE SCALE GENOMIC DNA]</scope>
    <source>
        <strain evidence="11 12">GH2-10</strain>
    </source>
</reference>
<dbReference type="GO" id="GO:0008652">
    <property type="term" value="P:amino acid biosynthetic process"/>
    <property type="evidence" value="ECO:0007669"/>
    <property type="project" value="UniProtKB-KW"/>
</dbReference>
<comment type="catalytic activity">
    <reaction evidence="7 8">
        <text>shikimate + NADP(+) = 3-dehydroshikimate + NADPH + H(+)</text>
        <dbReference type="Rhea" id="RHEA:17737"/>
        <dbReference type="ChEBI" id="CHEBI:15378"/>
        <dbReference type="ChEBI" id="CHEBI:16630"/>
        <dbReference type="ChEBI" id="CHEBI:36208"/>
        <dbReference type="ChEBI" id="CHEBI:57783"/>
        <dbReference type="ChEBI" id="CHEBI:58349"/>
        <dbReference type="EC" id="1.1.1.25"/>
    </reaction>
</comment>
<dbReference type="GO" id="GO:0004764">
    <property type="term" value="F:shikimate 3-dehydrogenase (NADP+) activity"/>
    <property type="evidence" value="ECO:0007669"/>
    <property type="project" value="UniProtKB-UniRule"/>
</dbReference>
<comment type="subunit">
    <text evidence="8">Homodimer.</text>
</comment>
<dbReference type="Pfam" id="PF08501">
    <property type="entry name" value="Shikimate_dh_N"/>
    <property type="match status" value="1"/>
</dbReference>
<dbReference type="GO" id="GO:0009423">
    <property type="term" value="P:chorismate biosynthetic process"/>
    <property type="evidence" value="ECO:0007669"/>
    <property type="project" value="UniProtKB-UniRule"/>
</dbReference>
<dbReference type="InterPro" id="IPR046346">
    <property type="entry name" value="Aminoacid_DH-like_N_sf"/>
</dbReference>
<evidence type="ECO:0000256" key="1">
    <source>
        <dbReference type="ARBA" id="ARBA00004871"/>
    </source>
</evidence>
<proteinExistence type="inferred from homology"/>
<dbReference type="Gene3D" id="3.40.50.720">
    <property type="entry name" value="NAD(P)-binding Rossmann-like Domain"/>
    <property type="match status" value="1"/>
</dbReference>
<evidence type="ECO:0000256" key="4">
    <source>
        <dbReference type="ARBA" id="ARBA00022857"/>
    </source>
</evidence>
<feature type="binding site" evidence="8">
    <location>
        <position position="102"/>
    </location>
    <ligand>
        <name>shikimate</name>
        <dbReference type="ChEBI" id="CHEBI:36208"/>
    </ligand>
</feature>
<dbReference type="CDD" id="cd01065">
    <property type="entry name" value="NAD_bind_Shikimate_DH"/>
    <property type="match status" value="1"/>
</dbReference>
<dbReference type="SUPFAM" id="SSF53223">
    <property type="entry name" value="Aminoacid dehydrogenase-like, N-terminal domain"/>
    <property type="match status" value="1"/>
</dbReference>
<keyword evidence="6 8" id="KW-0057">Aromatic amino acid biosynthesis</keyword>
<dbReference type="NCBIfam" id="TIGR00507">
    <property type="entry name" value="aroE"/>
    <property type="match status" value="1"/>
</dbReference>
<dbReference type="RefSeq" id="WP_046142905.1">
    <property type="nucleotide sequence ID" value="NZ_LAJG01000021.1"/>
</dbReference>
<comment type="function">
    <text evidence="8">Involved in the biosynthesis of the chorismate, which leads to the biosynthesis of aromatic amino acids. Catalyzes the reversible NADPH linked reduction of 3-dehydroshikimate (DHSA) to yield shikimate (SA).</text>
</comment>
<dbReference type="InterPro" id="IPR013708">
    <property type="entry name" value="Shikimate_DH-bd_N"/>
</dbReference>
<feature type="binding site" evidence="8">
    <location>
        <position position="240"/>
    </location>
    <ligand>
        <name>NADP(+)</name>
        <dbReference type="ChEBI" id="CHEBI:58349"/>
    </ligand>
</feature>
<evidence type="ECO:0000256" key="3">
    <source>
        <dbReference type="ARBA" id="ARBA00022605"/>
    </source>
</evidence>
<gene>
    <name evidence="8" type="primary">aroE</name>
    <name evidence="11" type="ORF">VW35_10045</name>
</gene>
<comment type="caution">
    <text evidence="8">Lacks conserved residue(s) required for the propagation of feature annotation.</text>
</comment>
<feature type="binding site" evidence="8">
    <location>
        <position position="62"/>
    </location>
    <ligand>
        <name>shikimate</name>
        <dbReference type="ChEBI" id="CHEBI:36208"/>
    </ligand>
</feature>
<dbReference type="HAMAP" id="MF_00222">
    <property type="entry name" value="Shikimate_DH_AroE"/>
    <property type="match status" value="1"/>
</dbReference>
<dbReference type="STRING" id="361041.VW35_10045"/>
<evidence type="ECO:0000259" key="9">
    <source>
        <dbReference type="Pfam" id="PF01488"/>
    </source>
</evidence>
<dbReference type="EC" id="1.1.1.25" evidence="2 8"/>
<dbReference type="InterPro" id="IPR036291">
    <property type="entry name" value="NAD(P)-bd_dom_sf"/>
</dbReference>
<dbReference type="InterPro" id="IPR011342">
    <property type="entry name" value="Shikimate_DH"/>
</dbReference>
<feature type="binding site" evidence="8">
    <location>
        <position position="219"/>
    </location>
    <ligand>
        <name>shikimate</name>
        <dbReference type="ChEBI" id="CHEBI:36208"/>
    </ligand>
</feature>
<dbReference type="EMBL" id="LAJG01000021">
    <property type="protein sequence ID" value="KKB78828.1"/>
    <property type="molecule type" value="Genomic_DNA"/>
</dbReference>
<evidence type="ECO:0000256" key="2">
    <source>
        <dbReference type="ARBA" id="ARBA00012962"/>
    </source>
</evidence>
<dbReference type="GO" id="GO:0005829">
    <property type="term" value="C:cytosol"/>
    <property type="evidence" value="ECO:0007669"/>
    <property type="project" value="TreeGrafter"/>
</dbReference>
<keyword evidence="12" id="KW-1185">Reference proteome</keyword>
<feature type="binding site" evidence="8">
    <location>
        <position position="247"/>
    </location>
    <ligand>
        <name>shikimate</name>
        <dbReference type="ChEBI" id="CHEBI:36208"/>
    </ligand>
</feature>
<sequence length="276" mass="29775">MTRKAFVIGHPITHSRSPLIHGTWLAEHGIEGSYEAIDVAPDALPAFFERLRSGEFAGGNVTIPHKEAVFALCDCVDDLAKTIGAVNTLVVRESKVHGYNTDYLGFLGNLDDKAPGWSDGSGDAIVIGAGGASRAILVALRQRWKGKVHILNRTLANAEKLVAEIDERFEAHGFEDFAAIAPKTGLVVNTSSIGLHGTRFEWLDLELLPKSALVTDIVYSPLITPLLSDAKAAGLRTVDGLGMLLHQAVPGFADWFGVRPKVTSELRARIEATLDY</sequence>
<dbReference type="AlphaFoldDB" id="A0A0F5L8Z7"/>
<dbReference type="Pfam" id="PF01488">
    <property type="entry name" value="Shikimate_DH"/>
    <property type="match status" value="1"/>
</dbReference>
<dbReference type="NCBIfam" id="NF001312">
    <property type="entry name" value="PRK00258.1-4"/>
    <property type="match status" value="1"/>
</dbReference>
<dbReference type="UniPathway" id="UPA00053">
    <property type="reaction ID" value="UER00087"/>
</dbReference>
<evidence type="ECO:0000256" key="6">
    <source>
        <dbReference type="ARBA" id="ARBA00023141"/>
    </source>
</evidence>
<evidence type="ECO:0000313" key="12">
    <source>
        <dbReference type="Proteomes" id="UP000033514"/>
    </source>
</evidence>
<dbReference type="InterPro" id="IPR022893">
    <property type="entry name" value="Shikimate_DH_fam"/>
</dbReference>
<dbReference type="SUPFAM" id="SSF51735">
    <property type="entry name" value="NAD(P)-binding Rossmann-fold domains"/>
    <property type="match status" value="1"/>
</dbReference>
<dbReference type="PATRIC" id="fig|361041.3.peg.1367"/>
<feature type="binding site" evidence="8">
    <location>
        <position position="87"/>
    </location>
    <ligand>
        <name>shikimate</name>
        <dbReference type="ChEBI" id="CHEBI:36208"/>
    </ligand>
</feature>
<feature type="binding site" evidence="8">
    <location>
        <begin position="128"/>
        <end position="132"/>
    </location>
    <ligand>
        <name>NADP(+)</name>
        <dbReference type="ChEBI" id="CHEBI:58349"/>
    </ligand>
</feature>
<dbReference type="Proteomes" id="UP000033514">
    <property type="component" value="Unassembled WGS sequence"/>
</dbReference>
<dbReference type="GO" id="GO:0050661">
    <property type="term" value="F:NADP binding"/>
    <property type="evidence" value="ECO:0007669"/>
    <property type="project" value="InterPro"/>
</dbReference>
<evidence type="ECO:0000256" key="7">
    <source>
        <dbReference type="ARBA" id="ARBA00049442"/>
    </source>
</evidence>
<accession>A0A0F5L8Z7</accession>
<comment type="caution">
    <text evidence="11">The sequence shown here is derived from an EMBL/GenBank/DDBJ whole genome shotgun (WGS) entry which is preliminary data.</text>
</comment>
<evidence type="ECO:0000256" key="8">
    <source>
        <dbReference type="HAMAP-Rule" id="MF_00222"/>
    </source>
</evidence>
<protein>
    <recommendedName>
        <fullName evidence="2 8">Shikimate dehydrogenase (NADP(+))</fullName>
        <shortName evidence="8">SDH</shortName>
        <ecNumber evidence="2 8">1.1.1.25</ecNumber>
    </recommendedName>
</protein>
<feature type="binding site" evidence="8">
    <location>
        <position position="78"/>
    </location>
    <ligand>
        <name>NADP(+)</name>
        <dbReference type="ChEBI" id="CHEBI:58349"/>
    </ligand>
</feature>
<dbReference type="Gene3D" id="3.40.50.10860">
    <property type="entry name" value="Leucine Dehydrogenase, chain A, domain 1"/>
    <property type="match status" value="1"/>
</dbReference>
<dbReference type="GO" id="GO:0019632">
    <property type="term" value="P:shikimate metabolic process"/>
    <property type="evidence" value="ECO:0007669"/>
    <property type="project" value="InterPro"/>
</dbReference>
<name>A0A0F5L8Z7_9HYPH</name>
<evidence type="ECO:0000313" key="11">
    <source>
        <dbReference type="EMBL" id="KKB78828.1"/>
    </source>
</evidence>
<feature type="domain" description="Shikimate dehydrogenase substrate binding N-terminal" evidence="10">
    <location>
        <begin position="7"/>
        <end position="89"/>
    </location>
</feature>
<feature type="binding site" evidence="8">
    <location>
        <position position="217"/>
    </location>
    <ligand>
        <name>NADP(+)</name>
        <dbReference type="ChEBI" id="CHEBI:58349"/>
    </ligand>
</feature>
<comment type="similarity">
    <text evidence="8">Belongs to the shikimate dehydrogenase family.</text>
</comment>
<feature type="domain" description="Quinate/shikimate 5-dehydrogenase/glutamyl-tRNA reductase" evidence="9">
    <location>
        <begin position="123"/>
        <end position="240"/>
    </location>
</feature>
<evidence type="ECO:0000259" key="10">
    <source>
        <dbReference type="Pfam" id="PF08501"/>
    </source>
</evidence>
<dbReference type="InterPro" id="IPR006151">
    <property type="entry name" value="Shikm_DH/Glu-tRNA_Rdtase"/>
</dbReference>
<dbReference type="GO" id="GO:0009073">
    <property type="term" value="P:aromatic amino acid family biosynthetic process"/>
    <property type="evidence" value="ECO:0007669"/>
    <property type="project" value="UniProtKB-KW"/>
</dbReference>
<dbReference type="PANTHER" id="PTHR21089">
    <property type="entry name" value="SHIKIMATE DEHYDROGENASE"/>
    <property type="match status" value="1"/>
</dbReference>